<reference evidence="2" key="2">
    <citation type="submission" date="2016-01" db="EMBL/GenBank/DDBJ databases">
        <title>Six Aerococcus type strain genome sequencing and assembly using PacBio and Illumina Hiseq.</title>
        <authorList>
            <person name="Carkaci D."/>
            <person name="Dargis R."/>
            <person name="Nielsen X.C."/>
            <person name="Skovgaard O."/>
            <person name="Fuursted K."/>
            <person name="Christensen J.J."/>
        </authorList>
    </citation>
    <scope>NUCLEOTIDE SEQUENCE [LARGE SCALE GENOMIC DNA]</scope>
    <source>
        <strain evidence="2">CCUG42038B</strain>
    </source>
</reference>
<dbReference type="Gene3D" id="1.10.10.10">
    <property type="entry name" value="Winged helix-like DNA-binding domain superfamily/Winged helix DNA-binding domain"/>
    <property type="match status" value="1"/>
</dbReference>
<dbReference type="InterPro" id="IPR014036">
    <property type="entry name" value="DeoR-like_C"/>
</dbReference>
<dbReference type="GO" id="GO:0003700">
    <property type="term" value="F:DNA-binding transcription factor activity"/>
    <property type="evidence" value="ECO:0007669"/>
    <property type="project" value="InterPro"/>
</dbReference>
<accession>A0A120IAM1</accession>
<sequence length="126" mass="13798">MLQADRRQAILEILAKEGSIKTSQISTRLQTTRQTIHADLEFLHNEGKLTMVRGGAVQKKTSAEDSAMVRRQYFQAEKAAIGKLAASQVDHGDTIFIDMGTTALAMVDHLADKEGLSVVTNSIEID</sequence>
<evidence type="ECO:0000313" key="2">
    <source>
        <dbReference type="Proteomes" id="UP000062260"/>
    </source>
</evidence>
<dbReference type="SMART" id="SM00420">
    <property type="entry name" value="HTH_DEOR"/>
    <property type="match status" value="1"/>
</dbReference>
<dbReference type="Pfam" id="PF00455">
    <property type="entry name" value="DeoRC"/>
    <property type="match status" value="1"/>
</dbReference>
<dbReference type="PROSITE" id="PS51000">
    <property type="entry name" value="HTH_DEOR_2"/>
    <property type="match status" value="1"/>
</dbReference>
<protein>
    <submittedName>
        <fullName evidence="1">Uncharacterized protein</fullName>
    </submittedName>
</protein>
<dbReference type="InterPro" id="IPR050313">
    <property type="entry name" value="Carb_Metab_HTH_regulators"/>
</dbReference>
<evidence type="ECO:0000313" key="1">
    <source>
        <dbReference type="EMBL" id="AMB98484.1"/>
    </source>
</evidence>
<dbReference type="AlphaFoldDB" id="A0A120IAM1"/>
<gene>
    <name evidence="1" type="ORF">AWM75_00085</name>
</gene>
<proteinExistence type="predicted"/>
<name>A0A120IAM1_9LACT</name>
<dbReference type="Gene3D" id="3.30.750.70">
    <property type="entry name" value="4-hydroxybutyrate coenzyme like domains"/>
    <property type="match status" value="1"/>
</dbReference>
<dbReference type="Proteomes" id="UP000062260">
    <property type="component" value="Chromosome"/>
</dbReference>
<dbReference type="EMBL" id="CP014163">
    <property type="protein sequence ID" value="AMB98484.1"/>
    <property type="molecule type" value="Genomic_DNA"/>
</dbReference>
<dbReference type="STRING" id="128944.AWM75_00085"/>
<dbReference type="SUPFAM" id="SSF100950">
    <property type="entry name" value="NagB/RpiA/CoA transferase-like"/>
    <property type="match status" value="1"/>
</dbReference>
<dbReference type="InterPro" id="IPR001034">
    <property type="entry name" value="DeoR_HTH"/>
</dbReference>
<dbReference type="PANTHER" id="PTHR30363">
    <property type="entry name" value="HTH-TYPE TRANSCRIPTIONAL REGULATOR SRLR-RELATED"/>
    <property type="match status" value="1"/>
</dbReference>
<reference evidence="1 2" key="1">
    <citation type="journal article" date="2016" name="Genome Announc.">
        <title>Complete Genome Sequences of Aerococcus christensenii CCUG 28831T, Aerococcus sanguinicola CCUG 43001T, Aerococcus urinae CCUG 36881T, Aerococcus urinaeequi CCUG 28094T, Aerococcus urinaehominis CCUG 42038 BT, and Aerococcus viridans CCUG 4311T.</title>
        <authorList>
            <person name="Carkaci D."/>
            <person name="Dargis R."/>
            <person name="Nielsen X.C."/>
            <person name="Skovgaard O."/>
            <person name="Fuursted K."/>
            <person name="Christensen J.J."/>
        </authorList>
    </citation>
    <scope>NUCLEOTIDE SEQUENCE [LARGE SCALE GENOMIC DNA]</scope>
    <source>
        <strain evidence="1 2">CCUG42038B</strain>
    </source>
</reference>
<dbReference type="KEGG" id="auh:AWM75_00085"/>
<dbReference type="PROSITE" id="PS00894">
    <property type="entry name" value="HTH_DEOR_1"/>
    <property type="match status" value="1"/>
</dbReference>
<dbReference type="PANTHER" id="PTHR30363:SF44">
    <property type="entry name" value="AGA OPERON TRANSCRIPTIONAL REPRESSOR-RELATED"/>
    <property type="match status" value="1"/>
</dbReference>
<dbReference type="OrthoDB" id="9797223at2"/>
<keyword evidence="2" id="KW-1185">Reference proteome</keyword>
<dbReference type="InterPro" id="IPR018356">
    <property type="entry name" value="Tscrpt_reg_HTH_DeoR_CS"/>
</dbReference>
<dbReference type="Pfam" id="PF08220">
    <property type="entry name" value="HTH_DeoR"/>
    <property type="match status" value="1"/>
</dbReference>
<dbReference type="InterPro" id="IPR037171">
    <property type="entry name" value="NagB/RpiA_transferase-like"/>
</dbReference>
<dbReference type="InterPro" id="IPR036390">
    <property type="entry name" value="WH_DNA-bd_sf"/>
</dbReference>
<dbReference type="SUPFAM" id="SSF46785">
    <property type="entry name" value="Winged helix' DNA-binding domain"/>
    <property type="match status" value="1"/>
</dbReference>
<dbReference type="InterPro" id="IPR036388">
    <property type="entry name" value="WH-like_DNA-bd_sf"/>
</dbReference>
<organism evidence="1 2">
    <name type="scientific">Aerococcus urinaehominis</name>
    <dbReference type="NCBI Taxonomy" id="128944"/>
    <lineage>
        <taxon>Bacteria</taxon>
        <taxon>Bacillati</taxon>
        <taxon>Bacillota</taxon>
        <taxon>Bacilli</taxon>
        <taxon>Lactobacillales</taxon>
        <taxon>Aerococcaceae</taxon>
        <taxon>Aerococcus</taxon>
    </lineage>
</organism>